<evidence type="ECO:0000256" key="5">
    <source>
        <dbReference type="ARBA" id="ARBA00022777"/>
    </source>
</evidence>
<dbReference type="PANTHER" id="PTHR43395:SF1">
    <property type="entry name" value="CHEMOTAXIS PROTEIN CHEA"/>
    <property type="match status" value="1"/>
</dbReference>
<dbReference type="PRINTS" id="PR00344">
    <property type="entry name" value="BCTRLSENSOR"/>
</dbReference>
<dbReference type="InterPro" id="IPR004105">
    <property type="entry name" value="CheA-like_dim"/>
</dbReference>
<evidence type="ECO:0000313" key="15">
    <source>
        <dbReference type="EMBL" id="WJW69418.1"/>
    </source>
</evidence>
<evidence type="ECO:0000259" key="10">
    <source>
        <dbReference type="PROSITE" id="PS50109"/>
    </source>
</evidence>
<dbReference type="GO" id="GO:0006935">
    <property type="term" value="P:chemotaxis"/>
    <property type="evidence" value="ECO:0007669"/>
    <property type="project" value="InterPro"/>
</dbReference>
<protein>
    <recommendedName>
        <fullName evidence="2">histidine kinase</fullName>
        <ecNumber evidence="2">2.7.13.3</ecNumber>
    </recommendedName>
</protein>
<dbReference type="SUPFAM" id="SSF55874">
    <property type="entry name" value="ATPase domain of HSP90 chaperone/DNA topoisomerase II/histidine kinase"/>
    <property type="match status" value="1"/>
</dbReference>
<evidence type="ECO:0000256" key="4">
    <source>
        <dbReference type="ARBA" id="ARBA00022679"/>
    </source>
</evidence>
<dbReference type="Proteomes" id="UP000521676">
    <property type="component" value="Unassembled WGS sequence"/>
</dbReference>
<dbReference type="Pfam" id="PF01584">
    <property type="entry name" value="CheW"/>
    <property type="match status" value="1"/>
</dbReference>
<dbReference type="Pfam" id="PF02518">
    <property type="entry name" value="HATPase_c"/>
    <property type="match status" value="1"/>
</dbReference>
<dbReference type="InterPro" id="IPR002545">
    <property type="entry name" value="CheW-lke_dom"/>
</dbReference>
<feature type="modified residue" description="Phosphohistidine" evidence="7">
    <location>
        <position position="176"/>
    </location>
</feature>
<evidence type="ECO:0000256" key="1">
    <source>
        <dbReference type="ARBA" id="ARBA00000085"/>
    </source>
</evidence>
<sequence length="931" mass="103987">MERDRFLPKFKEEADKQLLQISQQLVDLERDSQNLGLINSIFRAAHTLKGNARMLNIIPVSNLAHDMETIFGDMRDGKLSMRPEITDLLFEALDILQSCVDASVTSGATMPDITSITNKLKVLFKAPPAVSTTQSHNERFSEEAQTQLLKISQLLVEMERTPGNGAILQEIFRLAHTLKGNAAMLGYHSIKRVAHELEEIFAAARDNGLKLQSDMLDTIFEGLEYIEHAVSNSPSDENTSELVQKLHSLLGNTHEIEIEVPPAISVQKNPPQLTNRLEAQTLAVHVNKLDDLMNISSEFVLSKMEAMSVLDKLRQIMDLLRRKQRSGPLSRALITNNRDPSEIATLFELRDELFDVKEIDTLLEGLLRSTFRVYEEHANHLQNTVDELERNVLSIRMLPIGTLFEEFRPFVRNLARSLGRGNPTLTVMGGEIEVDKKVLEDIRDPILHLLRNALDHGIEFPEQRLAAGKPEEGRLTMEAAQEGSFVTIRISDDGNGINLDRVRERVIMKGLVSENRARSMSKEELITMIYEPGFSTSAIITDVSGRGVGMDVVKKNVERLGGQVSIISEETKGTTFNLKVPLTIATSRALLVKVDSQVYAIPAPNIESMLYLAPEDILTRAGRDVVMHRNILVPIIRLSELLGEFANAKHPVFQWQLAAMQRNRNETTGKGLAVKGSYSTGISSSKEAITDTLSGLTLADPTASTRIRMMNTESERRNPARFNFERMPAVVVGSSERHFCLLVDSLEDEVEIVIKSLGKLLKVPHVNSATILGDGKVVMILDVPNLVSTARVKITTTRSSLRLKEEKPRQKRILVVDDSITTRELEKSILEANGYLVDIADDGTRALEVLLVDNRYDLVISDIEMPHMNGFELTTSIKSNSKLRHLPVIIVSSLNNEEQKRKGIAVGAQAYITKSDFNQNSLLNTIEYLTD</sequence>
<evidence type="ECO:0000256" key="7">
    <source>
        <dbReference type="PROSITE-ProRule" id="PRU00110"/>
    </source>
</evidence>
<dbReference type="InterPro" id="IPR051315">
    <property type="entry name" value="Bact_Chemotaxis_CheA"/>
</dbReference>
<dbReference type="InterPro" id="IPR036061">
    <property type="entry name" value="CheW-like_dom_sf"/>
</dbReference>
<reference evidence="14 16" key="1">
    <citation type="submission" date="2020-06" db="EMBL/GenBank/DDBJ databases">
        <title>Anoxygenic phototrophic Chloroflexota member uses a Type I reaction center.</title>
        <authorList>
            <person name="Tsuji J.M."/>
            <person name="Shaw N.A."/>
            <person name="Nagashima S."/>
            <person name="Venkiteswaran J."/>
            <person name="Schiff S.L."/>
            <person name="Hanada S."/>
            <person name="Tank M."/>
            <person name="Neufeld J.D."/>
        </authorList>
    </citation>
    <scope>NUCLEOTIDE SEQUENCE [LARGE SCALE GENOMIC DNA]</scope>
    <source>
        <strain evidence="14">L227-S17</strain>
    </source>
</reference>
<keyword evidence="4" id="KW-0808">Transferase</keyword>
<dbReference type="SMART" id="SM00260">
    <property type="entry name" value="CheW"/>
    <property type="match status" value="1"/>
</dbReference>
<organism evidence="14 16">
    <name type="scientific">Candidatus Chlorohelix allophototropha</name>
    <dbReference type="NCBI Taxonomy" id="3003348"/>
    <lineage>
        <taxon>Bacteria</taxon>
        <taxon>Bacillati</taxon>
        <taxon>Chloroflexota</taxon>
        <taxon>Chloroflexia</taxon>
        <taxon>Candidatus Chloroheliales</taxon>
        <taxon>Candidatus Chloroheliaceae</taxon>
        <taxon>Candidatus Chlorohelix</taxon>
    </lineage>
</organism>
<keyword evidence="17" id="KW-1185">Reference proteome</keyword>
<dbReference type="PROSITE" id="PS50110">
    <property type="entry name" value="RESPONSE_REGULATORY"/>
    <property type="match status" value="1"/>
</dbReference>
<proteinExistence type="predicted"/>
<dbReference type="Pfam" id="PF00072">
    <property type="entry name" value="Response_reg"/>
    <property type="match status" value="1"/>
</dbReference>
<keyword evidence="9" id="KW-0175">Coiled coil</keyword>
<feature type="modified residue" description="Phosphohistidine" evidence="7">
    <location>
        <position position="46"/>
    </location>
</feature>
<dbReference type="FunFam" id="3.30.565.10:FF:000016">
    <property type="entry name" value="Chemotaxis protein CheA, putative"/>
    <property type="match status" value="1"/>
</dbReference>
<dbReference type="Pfam" id="PF01627">
    <property type="entry name" value="Hpt"/>
    <property type="match status" value="2"/>
</dbReference>
<evidence type="ECO:0000259" key="11">
    <source>
        <dbReference type="PROSITE" id="PS50110"/>
    </source>
</evidence>
<evidence type="ECO:0000313" key="16">
    <source>
        <dbReference type="Proteomes" id="UP000521676"/>
    </source>
</evidence>
<reference evidence="15" key="2">
    <citation type="journal article" date="2024" name="Nature">
        <title>Anoxygenic phototroph of the Chloroflexota uses a type I reaction centre.</title>
        <authorList>
            <person name="Tsuji J.M."/>
            <person name="Shaw N.A."/>
            <person name="Nagashima S."/>
            <person name="Venkiteswaran J.J."/>
            <person name="Schiff S.L."/>
            <person name="Watanabe T."/>
            <person name="Fukui M."/>
            <person name="Hanada S."/>
            <person name="Tank M."/>
            <person name="Neufeld J.D."/>
        </authorList>
    </citation>
    <scope>NUCLEOTIDE SEQUENCE</scope>
    <source>
        <strain evidence="15">L227-S17</strain>
    </source>
</reference>
<evidence type="ECO:0000259" key="12">
    <source>
        <dbReference type="PROSITE" id="PS50851"/>
    </source>
</evidence>
<dbReference type="PANTHER" id="PTHR43395">
    <property type="entry name" value="SENSOR HISTIDINE KINASE CHEA"/>
    <property type="match status" value="1"/>
</dbReference>
<feature type="domain" description="Response regulatory" evidence="11">
    <location>
        <begin position="812"/>
        <end position="929"/>
    </location>
</feature>
<dbReference type="EMBL" id="CP128400">
    <property type="protein sequence ID" value="WJW69418.1"/>
    <property type="molecule type" value="Genomic_DNA"/>
</dbReference>
<dbReference type="AlphaFoldDB" id="A0A8T7M5Y8"/>
<feature type="domain" description="HPt" evidence="13">
    <location>
        <begin position="129"/>
        <end position="233"/>
    </location>
</feature>
<dbReference type="Gene3D" id="3.30.565.10">
    <property type="entry name" value="Histidine kinase-like ATPase, C-terminal domain"/>
    <property type="match status" value="1"/>
</dbReference>
<dbReference type="SUPFAM" id="SSF52172">
    <property type="entry name" value="CheY-like"/>
    <property type="match status" value="1"/>
</dbReference>
<evidence type="ECO:0000313" key="14">
    <source>
        <dbReference type="EMBL" id="NWJ47504.1"/>
    </source>
</evidence>
<dbReference type="Gene3D" id="2.30.30.40">
    <property type="entry name" value="SH3 Domains"/>
    <property type="match status" value="1"/>
</dbReference>
<evidence type="ECO:0000256" key="3">
    <source>
        <dbReference type="ARBA" id="ARBA00022553"/>
    </source>
</evidence>
<gene>
    <name evidence="14" type="ORF">HXX08_16725</name>
    <name evidence="15" type="ORF">OZ401_003027</name>
</gene>
<evidence type="ECO:0000256" key="6">
    <source>
        <dbReference type="ARBA" id="ARBA00023012"/>
    </source>
</evidence>
<dbReference type="InterPro" id="IPR005467">
    <property type="entry name" value="His_kinase_dom"/>
</dbReference>
<dbReference type="SMART" id="SM01231">
    <property type="entry name" value="H-kinase_dim"/>
    <property type="match status" value="1"/>
</dbReference>
<keyword evidence="3 8" id="KW-0597">Phosphoprotein</keyword>
<dbReference type="InterPro" id="IPR001789">
    <property type="entry name" value="Sig_transdc_resp-reg_receiver"/>
</dbReference>
<evidence type="ECO:0000256" key="2">
    <source>
        <dbReference type="ARBA" id="ARBA00012438"/>
    </source>
</evidence>
<dbReference type="Gene3D" id="3.40.50.2300">
    <property type="match status" value="1"/>
</dbReference>
<feature type="coiled-coil region" evidence="9">
    <location>
        <begin position="371"/>
        <end position="398"/>
    </location>
</feature>
<dbReference type="Proteomes" id="UP001431572">
    <property type="component" value="Chromosome 2"/>
</dbReference>
<name>A0A8T7M5Y8_9CHLR</name>
<dbReference type="PROSITE" id="PS50109">
    <property type="entry name" value="HIS_KIN"/>
    <property type="match status" value="1"/>
</dbReference>
<dbReference type="SMART" id="SM00387">
    <property type="entry name" value="HATPase_c"/>
    <property type="match status" value="1"/>
</dbReference>
<feature type="domain" description="Histidine kinase" evidence="10">
    <location>
        <begin position="344"/>
        <end position="584"/>
    </location>
</feature>
<keyword evidence="5 14" id="KW-0418">Kinase</keyword>
<dbReference type="EMBL" id="JACATZ010000003">
    <property type="protein sequence ID" value="NWJ47504.1"/>
    <property type="molecule type" value="Genomic_DNA"/>
</dbReference>
<dbReference type="InterPro" id="IPR036890">
    <property type="entry name" value="HATPase_C_sf"/>
</dbReference>
<dbReference type="PROSITE" id="PS50894">
    <property type="entry name" value="HPT"/>
    <property type="match status" value="2"/>
</dbReference>
<dbReference type="GO" id="GO:0005737">
    <property type="term" value="C:cytoplasm"/>
    <property type="evidence" value="ECO:0007669"/>
    <property type="project" value="InterPro"/>
</dbReference>
<evidence type="ECO:0000313" key="17">
    <source>
        <dbReference type="Proteomes" id="UP001431572"/>
    </source>
</evidence>
<dbReference type="SMART" id="SM00448">
    <property type="entry name" value="REC"/>
    <property type="match status" value="1"/>
</dbReference>
<keyword evidence="6" id="KW-0902">Two-component regulatory system</keyword>
<dbReference type="SMART" id="SM00073">
    <property type="entry name" value="HPT"/>
    <property type="match status" value="2"/>
</dbReference>
<dbReference type="PROSITE" id="PS50851">
    <property type="entry name" value="CHEW"/>
    <property type="match status" value="1"/>
</dbReference>
<dbReference type="InterPro" id="IPR008207">
    <property type="entry name" value="Sig_transdc_His_kin_Hpt_dom"/>
</dbReference>
<dbReference type="InterPro" id="IPR004358">
    <property type="entry name" value="Sig_transdc_His_kin-like_C"/>
</dbReference>
<dbReference type="GO" id="GO:0000155">
    <property type="term" value="F:phosphorelay sensor kinase activity"/>
    <property type="evidence" value="ECO:0007669"/>
    <property type="project" value="InterPro"/>
</dbReference>
<dbReference type="CDD" id="cd00088">
    <property type="entry name" value="HPT"/>
    <property type="match status" value="2"/>
</dbReference>
<accession>A0A8T7M5Y8</accession>
<comment type="catalytic activity">
    <reaction evidence="1">
        <text>ATP + protein L-histidine = ADP + protein N-phospho-L-histidine.</text>
        <dbReference type="EC" id="2.7.13.3"/>
    </reaction>
</comment>
<feature type="modified residue" description="4-aspartylphosphate" evidence="8">
    <location>
        <position position="862"/>
    </location>
</feature>
<feature type="domain" description="CheW-like" evidence="12">
    <location>
        <begin position="586"/>
        <end position="792"/>
    </location>
</feature>
<dbReference type="InterPro" id="IPR036641">
    <property type="entry name" value="HPT_dom_sf"/>
</dbReference>
<dbReference type="SUPFAM" id="SSF50341">
    <property type="entry name" value="CheW-like"/>
    <property type="match status" value="2"/>
</dbReference>
<evidence type="ECO:0000259" key="13">
    <source>
        <dbReference type="PROSITE" id="PS50894"/>
    </source>
</evidence>
<evidence type="ECO:0000256" key="9">
    <source>
        <dbReference type="SAM" id="Coils"/>
    </source>
</evidence>
<feature type="domain" description="HPt" evidence="13">
    <location>
        <begin position="1"/>
        <end position="103"/>
    </location>
</feature>
<dbReference type="InterPro" id="IPR003594">
    <property type="entry name" value="HATPase_dom"/>
</dbReference>
<dbReference type="Gene3D" id="1.20.120.160">
    <property type="entry name" value="HPT domain"/>
    <property type="match status" value="2"/>
</dbReference>
<dbReference type="EC" id="2.7.13.3" evidence="2"/>
<dbReference type="SUPFAM" id="SSF47226">
    <property type="entry name" value="Histidine-containing phosphotransfer domain, HPT domain"/>
    <property type="match status" value="2"/>
</dbReference>
<dbReference type="InterPro" id="IPR011006">
    <property type="entry name" value="CheY-like_superfamily"/>
</dbReference>
<evidence type="ECO:0000256" key="8">
    <source>
        <dbReference type="PROSITE-ProRule" id="PRU00169"/>
    </source>
</evidence>
<dbReference type="RefSeq" id="WP_341471302.1">
    <property type="nucleotide sequence ID" value="NZ_CP128400.1"/>
</dbReference>